<keyword evidence="2" id="KW-0808">Transferase</keyword>
<evidence type="ECO:0000256" key="3">
    <source>
        <dbReference type="ARBA" id="ARBA00022777"/>
    </source>
</evidence>
<feature type="domain" description="Carbohydrate kinase FGGY N-terminal" evidence="4">
    <location>
        <begin position="34"/>
        <end position="120"/>
    </location>
</feature>
<dbReference type="GO" id="GO:0016301">
    <property type="term" value="F:kinase activity"/>
    <property type="evidence" value="ECO:0007669"/>
    <property type="project" value="UniProtKB-KW"/>
</dbReference>
<name>A0A915KQ49_ROMCU</name>
<comment type="similarity">
    <text evidence="1">Belongs to the FGGY kinase family.</text>
</comment>
<dbReference type="Pfam" id="PF00370">
    <property type="entry name" value="FGGY_N"/>
    <property type="match status" value="1"/>
</dbReference>
<accession>A0A915KQ49</accession>
<dbReference type="Gene3D" id="3.30.420.40">
    <property type="match status" value="3"/>
</dbReference>
<evidence type="ECO:0000256" key="2">
    <source>
        <dbReference type="ARBA" id="ARBA00022679"/>
    </source>
</evidence>
<dbReference type="Proteomes" id="UP000887565">
    <property type="component" value="Unplaced"/>
</dbReference>
<evidence type="ECO:0000256" key="1">
    <source>
        <dbReference type="ARBA" id="ARBA00009156"/>
    </source>
</evidence>
<dbReference type="InterPro" id="IPR043129">
    <property type="entry name" value="ATPase_NBD"/>
</dbReference>
<dbReference type="OMA" id="XAPLNDP"/>
<dbReference type="GO" id="GO:0046167">
    <property type="term" value="P:glycerol-3-phosphate biosynthetic process"/>
    <property type="evidence" value="ECO:0007669"/>
    <property type="project" value="TreeGrafter"/>
</dbReference>
<evidence type="ECO:0000313" key="5">
    <source>
        <dbReference type="Proteomes" id="UP000887565"/>
    </source>
</evidence>
<proteinExistence type="inferred from homology"/>
<dbReference type="GO" id="GO:0005739">
    <property type="term" value="C:mitochondrion"/>
    <property type="evidence" value="ECO:0007669"/>
    <property type="project" value="TreeGrafter"/>
</dbReference>
<dbReference type="PANTHER" id="PTHR10196">
    <property type="entry name" value="SUGAR KINASE"/>
    <property type="match status" value="1"/>
</dbReference>
<evidence type="ECO:0000259" key="4">
    <source>
        <dbReference type="Pfam" id="PF00370"/>
    </source>
</evidence>
<evidence type="ECO:0000313" key="6">
    <source>
        <dbReference type="WBParaSite" id="nRc.2.0.1.t41007-RA"/>
    </source>
</evidence>
<dbReference type="AlphaFoldDB" id="A0A915KQ49"/>
<keyword evidence="5" id="KW-1185">Reference proteome</keyword>
<dbReference type="GO" id="GO:0006071">
    <property type="term" value="P:glycerol metabolic process"/>
    <property type="evidence" value="ECO:0007669"/>
    <property type="project" value="TreeGrafter"/>
</dbReference>
<sequence length="280" mass="30971">DSKHGANKVGPVLIKIVVGLRKGSSKIYQQEKLIISVDVGSSFIKCVIYDGKFSIRGKSSVKLDTCVHEDGGCEIDPDHLWQQFLTCIRDAIETSHCALKDILAMGFCTQRNTFITWNKLMYTLSNKKRFAASSIYQLKCGMVTPRLLWAIQTNQQLREAIEVDKVYFGGIETWLLWKLTNGEVLQSEISLASSTGMFDPFMMGDQQAGTFGCCCFDFGSIKLTLGTGMFMDMNTGNAAHASLRGIYPLVGWKINEDLTYLAEISAKDAGSALLWAQSIG</sequence>
<organism evidence="5 6">
    <name type="scientific">Romanomermis culicivorax</name>
    <name type="common">Nematode worm</name>
    <dbReference type="NCBI Taxonomy" id="13658"/>
    <lineage>
        <taxon>Eukaryota</taxon>
        <taxon>Metazoa</taxon>
        <taxon>Ecdysozoa</taxon>
        <taxon>Nematoda</taxon>
        <taxon>Enoplea</taxon>
        <taxon>Dorylaimia</taxon>
        <taxon>Mermithida</taxon>
        <taxon>Mermithoidea</taxon>
        <taxon>Mermithidae</taxon>
        <taxon>Romanomermis</taxon>
    </lineage>
</organism>
<keyword evidence="3" id="KW-0418">Kinase</keyword>
<dbReference type="SUPFAM" id="SSF53067">
    <property type="entry name" value="Actin-like ATPase domain"/>
    <property type="match status" value="2"/>
</dbReference>
<dbReference type="WBParaSite" id="nRc.2.0.1.t41007-RA">
    <property type="protein sequence ID" value="nRc.2.0.1.t41007-RA"/>
    <property type="gene ID" value="nRc.2.0.1.g41007"/>
</dbReference>
<dbReference type="InterPro" id="IPR018484">
    <property type="entry name" value="FGGY_N"/>
</dbReference>
<reference evidence="6" key="1">
    <citation type="submission" date="2022-11" db="UniProtKB">
        <authorList>
            <consortium name="WormBaseParasite"/>
        </authorList>
    </citation>
    <scope>IDENTIFICATION</scope>
</reference>
<dbReference type="GO" id="GO:0006641">
    <property type="term" value="P:triglyceride metabolic process"/>
    <property type="evidence" value="ECO:0007669"/>
    <property type="project" value="TreeGrafter"/>
</dbReference>
<protein>
    <submittedName>
        <fullName evidence="6">Carbohydrate kinase FGGY N-terminal domain-containing protein</fullName>
    </submittedName>
</protein>
<dbReference type="PANTHER" id="PTHR10196:SF68">
    <property type="entry name" value="GLYCEROL KINASE 5-RELATED"/>
    <property type="match status" value="1"/>
</dbReference>